<dbReference type="AlphaFoldDB" id="A0AAJ0I680"/>
<dbReference type="RefSeq" id="XP_062692061.1">
    <property type="nucleotide sequence ID" value="XM_062837346.1"/>
</dbReference>
<dbReference type="GeneID" id="87874968"/>
<name>A0AAJ0I680_9PEZI</name>
<evidence type="ECO:0000313" key="1">
    <source>
        <dbReference type="EMBL" id="KAK3490878.1"/>
    </source>
</evidence>
<protein>
    <submittedName>
        <fullName evidence="1">Uncharacterized protein</fullName>
    </submittedName>
</protein>
<evidence type="ECO:0000313" key="2">
    <source>
        <dbReference type="Proteomes" id="UP001285908"/>
    </source>
</evidence>
<organism evidence="1 2">
    <name type="scientific">Neurospora hispaniola</name>
    <dbReference type="NCBI Taxonomy" id="588809"/>
    <lineage>
        <taxon>Eukaryota</taxon>
        <taxon>Fungi</taxon>
        <taxon>Dikarya</taxon>
        <taxon>Ascomycota</taxon>
        <taxon>Pezizomycotina</taxon>
        <taxon>Sordariomycetes</taxon>
        <taxon>Sordariomycetidae</taxon>
        <taxon>Sordariales</taxon>
        <taxon>Sordariaceae</taxon>
        <taxon>Neurospora</taxon>
    </lineage>
</organism>
<gene>
    <name evidence="1" type="ORF">B0T23DRAFT_382678</name>
</gene>
<accession>A0AAJ0I680</accession>
<sequence length="140" mass="15399">MAIPSRHGPHGLYCLVVQHRVQRDCLPGPSPSHAHHVYHVSGLPSFGIGMTVGGFHRRHSALSTDVSCHSKNNPSRCHGGVSMSRFHCYIPTPLSLCTIFLFSFLPDSFFPYGIILSIRHHGLSSHRSYPCRASLAIADT</sequence>
<comment type="caution">
    <text evidence="1">The sequence shown here is derived from an EMBL/GenBank/DDBJ whole genome shotgun (WGS) entry which is preliminary data.</text>
</comment>
<proteinExistence type="predicted"/>
<dbReference type="EMBL" id="JAULSX010000005">
    <property type="protein sequence ID" value="KAK3490878.1"/>
    <property type="molecule type" value="Genomic_DNA"/>
</dbReference>
<keyword evidence="2" id="KW-1185">Reference proteome</keyword>
<dbReference type="Proteomes" id="UP001285908">
    <property type="component" value="Unassembled WGS sequence"/>
</dbReference>
<reference evidence="1 2" key="1">
    <citation type="journal article" date="2023" name="Mol. Phylogenet. Evol.">
        <title>Genome-scale phylogeny and comparative genomics of the fungal order Sordariales.</title>
        <authorList>
            <person name="Hensen N."/>
            <person name="Bonometti L."/>
            <person name="Westerberg I."/>
            <person name="Brannstrom I.O."/>
            <person name="Guillou S."/>
            <person name="Cros-Aarteil S."/>
            <person name="Calhoun S."/>
            <person name="Haridas S."/>
            <person name="Kuo A."/>
            <person name="Mondo S."/>
            <person name="Pangilinan J."/>
            <person name="Riley R."/>
            <person name="LaButti K."/>
            <person name="Andreopoulos B."/>
            <person name="Lipzen A."/>
            <person name="Chen C."/>
            <person name="Yan M."/>
            <person name="Daum C."/>
            <person name="Ng V."/>
            <person name="Clum A."/>
            <person name="Steindorff A."/>
            <person name="Ohm R.A."/>
            <person name="Martin F."/>
            <person name="Silar P."/>
            <person name="Natvig D.O."/>
            <person name="Lalanne C."/>
            <person name="Gautier V."/>
            <person name="Ament-Velasquez S.L."/>
            <person name="Kruys A."/>
            <person name="Hutchinson M.I."/>
            <person name="Powell A.J."/>
            <person name="Barry K."/>
            <person name="Miller A.N."/>
            <person name="Grigoriev I.V."/>
            <person name="Debuchy R."/>
            <person name="Gladieux P."/>
            <person name="Hiltunen Thoren M."/>
            <person name="Johannesson H."/>
        </authorList>
    </citation>
    <scope>NUCLEOTIDE SEQUENCE [LARGE SCALE GENOMIC DNA]</scope>
    <source>
        <strain evidence="1 2">FGSC 10403</strain>
    </source>
</reference>